<dbReference type="GO" id="GO:0005737">
    <property type="term" value="C:cytoplasm"/>
    <property type="evidence" value="ECO:0007669"/>
    <property type="project" value="TreeGrafter"/>
</dbReference>
<evidence type="ECO:0000256" key="5">
    <source>
        <dbReference type="ARBA" id="ARBA00023002"/>
    </source>
</evidence>
<dbReference type="STRING" id="1450535.A0A317W538"/>
<gene>
    <name evidence="8" type="ORF">BO94DRAFT_536917</name>
</gene>
<evidence type="ECO:0000256" key="6">
    <source>
        <dbReference type="SAM" id="MobiDB-lite"/>
    </source>
</evidence>
<dbReference type="GO" id="GO:0004022">
    <property type="term" value="F:alcohol dehydrogenase (NAD+) activity"/>
    <property type="evidence" value="ECO:0007669"/>
    <property type="project" value="TreeGrafter"/>
</dbReference>
<evidence type="ECO:0000256" key="2">
    <source>
        <dbReference type="ARBA" id="ARBA00008072"/>
    </source>
</evidence>
<dbReference type="GeneID" id="37114290"/>
<dbReference type="AlphaFoldDB" id="A0A317W538"/>
<dbReference type="OrthoDB" id="1879366at2759"/>
<dbReference type="RefSeq" id="XP_025465742.1">
    <property type="nucleotide sequence ID" value="XM_025612147.1"/>
</dbReference>
<accession>A0A317W538</accession>
<evidence type="ECO:0000256" key="4">
    <source>
        <dbReference type="ARBA" id="ARBA00022833"/>
    </source>
</evidence>
<comment type="caution">
    <text evidence="8">The sequence shown here is derived from an EMBL/GenBank/DDBJ whole genome shotgun (WGS) entry which is preliminary data.</text>
</comment>
<dbReference type="InterPro" id="IPR013154">
    <property type="entry name" value="ADH-like_N"/>
</dbReference>
<sequence>MVSTSPFFPSLTSPKQTPTTIPTSHSEIRASLAWATYNPILGHEGIGTVIQTPRNNPSLSEWLHVRVGIKWLHNACTTCSVCTRGSPHYCPHQVNTSRHVPGTLQQYVLADARFLTRIPVGLADELAAPLLCAGLTMMGALGRLDGLISPGEWVVISGSGGGLGHIGCQIASRVKGWRVIAIDHGEEKRRLSLEAGAEVFVDFRDEEDVGARALKTAQDVIRHMGVMVCVALPENGVELPVSATGCAARGITIVGSSVGTEEEMVRLLELAVLGVVRPEVRVYGFEETEKVIRGLERDGITGRAVVRIPG</sequence>
<evidence type="ECO:0000259" key="7">
    <source>
        <dbReference type="Pfam" id="PF08240"/>
    </source>
</evidence>
<dbReference type="Proteomes" id="UP000246702">
    <property type="component" value="Unassembled WGS sequence"/>
</dbReference>
<dbReference type="PANTHER" id="PTHR42940:SF2">
    <property type="entry name" value="DEHYDROGENASE FAMILY OXIDOREDUCTASE, PUTATIVE (JCVI)-RELATED"/>
    <property type="match status" value="1"/>
</dbReference>
<evidence type="ECO:0000313" key="9">
    <source>
        <dbReference type="Proteomes" id="UP000246702"/>
    </source>
</evidence>
<evidence type="ECO:0000313" key="8">
    <source>
        <dbReference type="EMBL" id="PWY81674.1"/>
    </source>
</evidence>
<reference evidence="8 9" key="1">
    <citation type="submission" date="2016-12" db="EMBL/GenBank/DDBJ databases">
        <title>The genomes of Aspergillus section Nigri reveals drivers in fungal speciation.</title>
        <authorList>
            <consortium name="DOE Joint Genome Institute"/>
            <person name="Vesth T.C."/>
            <person name="Nybo J."/>
            <person name="Theobald S."/>
            <person name="Brandl J."/>
            <person name="Frisvad J.C."/>
            <person name="Nielsen K.F."/>
            <person name="Lyhne E.K."/>
            <person name="Kogle M.E."/>
            <person name="Kuo A."/>
            <person name="Riley R."/>
            <person name="Clum A."/>
            <person name="Nolan M."/>
            <person name="Lipzen A."/>
            <person name="Salamov A."/>
            <person name="Henrissat B."/>
            <person name="Wiebenga A."/>
            <person name="De Vries R.P."/>
            <person name="Grigoriev I.V."/>
            <person name="Mortensen U.H."/>
            <person name="Andersen M.R."/>
            <person name="Baker S.E."/>
        </authorList>
    </citation>
    <scope>NUCLEOTIDE SEQUENCE [LARGE SCALE GENOMIC DNA]</scope>
    <source>
        <strain evidence="8 9">CBS 115572</strain>
    </source>
</reference>
<feature type="region of interest" description="Disordered" evidence="6">
    <location>
        <begin position="1"/>
        <end position="23"/>
    </location>
</feature>
<dbReference type="InterPro" id="IPR011032">
    <property type="entry name" value="GroES-like_sf"/>
</dbReference>
<dbReference type="Pfam" id="PF08240">
    <property type="entry name" value="ADH_N"/>
    <property type="match status" value="1"/>
</dbReference>
<name>A0A317W538_9EURO</name>
<dbReference type="Gene3D" id="3.90.180.10">
    <property type="entry name" value="Medium-chain alcohol dehydrogenases, catalytic domain"/>
    <property type="match status" value="1"/>
</dbReference>
<keyword evidence="4" id="KW-0862">Zinc</keyword>
<dbReference type="EMBL" id="MSFK01000020">
    <property type="protein sequence ID" value="PWY81674.1"/>
    <property type="molecule type" value="Genomic_DNA"/>
</dbReference>
<protein>
    <submittedName>
        <fullName evidence="8">NAD(P)-binding protein</fullName>
    </submittedName>
</protein>
<comment type="similarity">
    <text evidence="2">Belongs to the zinc-containing alcohol dehydrogenase family.</text>
</comment>
<dbReference type="InterPro" id="IPR036291">
    <property type="entry name" value="NAD(P)-bd_dom_sf"/>
</dbReference>
<organism evidence="8 9">
    <name type="scientific">Aspergillus sclerotioniger CBS 115572</name>
    <dbReference type="NCBI Taxonomy" id="1450535"/>
    <lineage>
        <taxon>Eukaryota</taxon>
        <taxon>Fungi</taxon>
        <taxon>Dikarya</taxon>
        <taxon>Ascomycota</taxon>
        <taxon>Pezizomycotina</taxon>
        <taxon>Eurotiomycetes</taxon>
        <taxon>Eurotiomycetidae</taxon>
        <taxon>Eurotiales</taxon>
        <taxon>Aspergillaceae</taxon>
        <taxon>Aspergillus</taxon>
        <taxon>Aspergillus subgen. Circumdati</taxon>
    </lineage>
</organism>
<dbReference type="Gene3D" id="3.40.50.720">
    <property type="entry name" value="NAD(P)-binding Rossmann-like Domain"/>
    <property type="match status" value="1"/>
</dbReference>
<keyword evidence="9" id="KW-1185">Reference proteome</keyword>
<feature type="domain" description="Alcohol dehydrogenase-like N-terminal" evidence="7">
    <location>
        <begin position="35"/>
        <end position="119"/>
    </location>
</feature>
<comment type="cofactor">
    <cofactor evidence="1">
        <name>Zn(2+)</name>
        <dbReference type="ChEBI" id="CHEBI:29105"/>
    </cofactor>
</comment>
<evidence type="ECO:0000256" key="1">
    <source>
        <dbReference type="ARBA" id="ARBA00001947"/>
    </source>
</evidence>
<proteinExistence type="inferred from homology"/>
<keyword evidence="5" id="KW-0560">Oxidoreductase</keyword>
<evidence type="ECO:0000256" key="3">
    <source>
        <dbReference type="ARBA" id="ARBA00022723"/>
    </source>
</evidence>
<dbReference type="SUPFAM" id="SSF50129">
    <property type="entry name" value="GroES-like"/>
    <property type="match status" value="1"/>
</dbReference>
<dbReference type="GO" id="GO:0046872">
    <property type="term" value="F:metal ion binding"/>
    <property type="evidence" value="ECO:0007669"/>
    <property type="project" value="UniProtKB-KW"/>
</dbReference>
<dbReference type="SUPFAM" id="SSF51735">
    <property type="entry name" value="NAD(P)-binding Rossmann-fold domains"/>
    <property type="match status" value="1"/>
</dbReference>
<dbReference type="PANTHER" id="PTHR42940">
    <property type="entry name" value="ALCOHOL DEHYDROGENASE 1-RELATED"/>
    <property type="match status" value="1"/>
</dbReference>
<keyword evidence="3" id="KW-0479">Metal-binding</keyword>
<feature type="compositionally biased region" description="Low complexity" evidence="6">
    <location>
        <begin position="1"/>
        <end position="14"/>
    </location>
</feature>